<dbReference type="NCBIfam" id="TIGR03936">
    <property type="entry name" value="sam_1_link_chp"/>
    <property type="match status" value="1"/>
</dbReference>
<evidence type="ECO:0000259" key="1">
    <source>
        <dbReference type="PROSITE" id="PS51918"/>
    </source>
</evidence>
<dbReference type="Proteomes" id="UP000035337">
    <property type="component" value="Chromosome"/>
</dbReference>
<evidence type="ECO:0000313" key="3">
    <source>
        <dbReference type="Proteomes" id="UP000035337"/>
    </source>
</evidence>
<dbReference type="GO" id="GO:0003824">
    <property type="term" value="F:catalytic activity"/>
    <property type="evidence" value="ECO:0007669"/>
    <property type="project" value="InterPro"/>
</dbReference>
<organism evidence="2 3">
    <name type="scientific">Endomicrobium proavitum</name>
    <dbReference type="NCBI Taxonomy" id="1408281"/>
    <lineage>
        <taxon>Bacteria</taxon>
        <taxon>Pseudomonadati</taxon>
        <taxon>Elusimicrobiota</taxon>
        <taxon>Endomicrobiia</taxon>
        <taxon>Endomicrobiales</taxon>
        <taxon>Endomicrobiaceae</taxon>
        <taxon>Endomicrobium</taxon>
    </lineage>
</organism>
<feature type="domain" description="Radical SAM core" evidence="1">
    <location>
        <begin position="250"/>
        <end position="482"/>
    </location>
</feature>
<dbReference type="KEGG" id="epo:Epro_1328"/>
<protein>
    <submittedName>
        <fullName evidence="2">Radical SAM protein</fullName>
    </submittedName>
</protein>
<dbReference type="CDD" id="cd01335">
    <property type="entry name" value="Radical_SAM"/>
    <property type="match status" value="1"/>
</dbReference>
<dbReference type="PANTHER" id="PTHR42731:SF1">
    <property type="entry name" value="RADICAL SAM DOMAIN PROTEIN"/>
    <property type="match status" value="1"/>
</dbReference>
<dbReference type="InterPro" id="IPR007197">
    <property type="entry name" value="rSAM"/>
</dbReference>
<keyword evidence="3" id="KW-1185">Reference proteome</keyword>
<gene>
    <name evidence="2" type="ORF">Epro_1328</name>
</gene>
<dbReference type="InterPro" id="IPR018768">
    <property type="entry name" value="DUF2344"/>
</dbReference>
<dbReference type="InterPro" id="IPR045784">
    <property type="entry name" value="Radical_SAM_N2"/>
</dbReference>
<evidence type="ECO:0000313" key="2">
    <source>
        <dbReference type="EMBL" id="AKL98704.1"/>
    </source>
</evidence>
<dbReference type="STRING" id="1408281.Epro_1328"/>
<accession>A0A0G3WMI9</accession>
<dbReference type="InterPro" id="IPR006638">
    <property type="entry name" value="Elp3/MiaA/NifB-like_rSAM"/>
</dbReference>
<reference evidence="2 3" key="1">
    <citation type="submission" date="2014-09" db="EMBL/GenBank/DDBJ databases">
        <title>Complete genome sequence of Endomicrobium proavitum.</title>
        <authorList>
            <person name="Zheng H."/>
        </authorList>
    </citation>
    <scope>NUCLEOTIDE SEQUENCE [LARGE SCALE GENOMIC DNA]</scope>
    <source>
        <strain evidence="2 3">Rsa215</strain>
    </source>
</reference>
<dbReference type="EMBL" id="CP009498">
    <property type="protein sequence ID" value="AKL98704.1"/>
    <property type="molecule type" value="Genomic_DNA"/>
</dbReference>
<dbReference type="PANTHER" id="PTHR42731">
    <property type="entry name" value="SLL1084 PROTEIN"/>
    <property type="match status" value="1"/>
</dbReference>
<dbReference type="Pfam" id="PF19864">
    <property type="entry name" value="Radical_SAM_N2"/>
    <property type="match status" value="1"/>
</dbReference>
<dbReference type="PROSITE" id="PS51918">
    <property type="entry name" value="RADICAL_SAM"/>
    <property type="match status" value="1"/>
</dbReference>
<dbReference type="InterPro" id="IPR058240">
    <property type="entry name" value="rSAM_sf"/>
</dbReference>
<dbReference type="SMART" id="SM00729">
    <property type="entry name" value="Elp3"/>
    <property type="match status" value="1"/>
</dbReference>
<name>A0A0G3WMI9_9BACT</name>
<dbReference type="SFLD" id="SFLDS00029">
    <property type="entry name" value="Radical_SAM"/>
    <property type="match status" value="1"/>
</dbReference>
<dbReference type="SUPFAM" id="SSF102114">
    <property type="entry name" value="Radical SAM enzymes"/>
    <property type="match status" value="1"/>
</dbReference>
<dbReference type="Pfam" id="PF04055">
    <property type="entry name" value="Radical_SAM"/>
    <property type="match status" value="1"/>
</dbReference>
<dbReference type="InterPro" id="IPR023404">
    <property type="entry name" value="rSAM_horseshoe"/>
</dbReference>
<dbReference type="AlphaFoldDB" id="A0A0G3WMI9"/>
<dbReference type="InterPro" id="IPR023862">
    <property type="entry name" value="CHP03960_rSAM"/>
</dbReference>
<dbReference type="GO" id="GO:0051536">
    <property type="term" value="F:iron-sulfur cluster binding"/>
    <property type="evidence" value="ECO:0007669"/>
    <property type="project" value="InterPro"/>
</dbReference>
<sequence length="818" mass="92202">MNMRPEIEEILNLVQKPARYINSELNSHKPDMSADFSVCLCFPDIYEVGASNLGLEILYHLVNEKKLARCERAFAPDSDLEQILRERKFPLFSLESNSSLKSFDIVGFTIQCELVATNIVNMLDLANIAIFSKDRKEDDPLILGGGPALTNPEPFCDFFDFFILGDGEGALPLVIEVCRNSKKLSRKDLLKKLSEIDGVYVPSFYSVEYNEDSTIKSVTAREGVKPVVKKALLNLENAYFPKKKIVPYVQTVHNRLNIEVARGCPGQCRFCQASKYYRPWRERPIEKLVALVGEGLESTGYEEVTFSSLSCSDYKHLDKLLIETNARYGDSKLSISLPSLRCNEHSLRVAQYINRSKRPTLTFAPEAGSDRLRNVIGKYLSEKEIAQTLLSANAMGWKVIKLYFMIGLPTETDQDLAAINTLVRLVRKEAKGLSFNITVSPFVPKAQTAFQWFPMASQKSIKEKIDYLNKILPATVKAHNHRASILEAFIAKGDRRVAGAIYKAWQKGARFDQWADKLGNDIWSQALQESGLNLDFFVYRVIKQDEVLPWDHLHFGVSKAELYADYVKGINETSDAVAGQFTRSNSLLPQDYVEPVNSVVLPVMRMRLRFSRAGAVKYISHLEQIEVFRRAARRSGLPVAFTGGFTPQVKSSYGPPMSVGYESFAEYMELYFTEKISSNEVIRKMAKVLPEGFKITEAKRVPLTFPAIDILTNVAEYEIKNVSVSQQELDEFLSQDKIIIVKNKKGKDIEIDAKPLIVSFKSEGGGLKLLLKFGNGKTVKPESILAKLLENNKNYGTMYLVARTNLYVQASNGNLYIP</sequence>
<proteinExistence type="predicted"/>
<dbReference type="SFLD" id="SFLDG01082">
    <property type="entry name" value="B12-binding_domain_containing"/>
    <property type="match status" value="1"/>
</dbReference>
<dbReference type="Pfam" id="PF10105">
    <property type="entry name" value="DUF2344"/>
    <property type="match status" value="1"/>
</dbReference>
<dbReference type="PATRIC" id="fig|1408281.3.peg.1372"/>
<dbReference type="NCBIfam" id="TIGR03960">
    <property type="entry name" value="rSAM_fuse_unch"/>
    <property type="match status" value="1"/>
</dbReference>
<dbReference type="Gene3D" id="3.80.30.20">
    <property type="entry name" value="tm_1862 like domain"/>
    <property type="match status" value="1"/>
</dbReference>